<feature type="transmembrane region" description="Helical" evidence="1">
    <location>
        <begin position="7"/>
        <end position="30"/>
    </location>
</feature>
<feature type="transmembrane region" description="Helical" evidence="1">
    <location>
        <begin position="79"/>
        <end position="97"/>
    </location>
</feature>
<feature type="transmembrane region" description="Helical" evidence="1">
    <location>
        <begin position="205"/>
        <end position="223"/>
    </location>
</feature>
<feature type="transmembrane region" description="Helical" evidence="1">
    <location>
        <begin position="235"/>
        <end position="262"/>
    </location>
</feature>
<evidence type="ECO:0000313" key="2">
    <source>
        <dbReference type="EMBL" id="ABB42275.1"/>
    </source>
</evidence>
<dbReference type="KEGG" id="tcx:Tcr_1683"/>
<feature type="transmembrane region" description="Helical" evidence="1">
    <location>
        <begin position="50"/>
        <end position="67"/>
    </location>
</feature>
<dbReference type="eggNOG" id="ENOG50338I5">
    <property type="taxonomic scope" value="Bacteria"/>
</dbReference>
<evidence type="ECO:0008006" key="3">
    <source>
        <dbReference type="Google" id="ProtNLM"/>
    </source>
</evidence>
<feature type="transmembrane region" description="Helical" evidence="1">
    <location>
        <begin position="274"/>
        <end position="298"/>
    </location>
</feature>
<accession>Q31EZ8</accession>
<reference evidence="2" key="1">
    <citation type="submission" date="2006-07" db="EMBL/GenBank/DDBJ databases">
        <title>Complete sequence of Thiomicrospira crunogena XCL-2.</title>
        <authorList>
            <consortium name="US DOE Joint Genome Institute"/>
            <person name="Copeland A."/>
            <person name="Lucas S."/>
            <person name="Lapidus A."/>
            <person name="Barry K."/>
            <person name="Detter J.C."/>
            <person name="Glavina del Rio T."/>
            <person name="Hammon N."/>
            <person name="Israni S."/>
            <person name="Dalin E."/>
            <person name="Tice H."/>
            <person name="Pitluck S."/>
            <person name="Chain P."/>
            <person name="Malfatti S."/>
            <person name="Shin M."/>
            <person name="Vergez L."/>
            <person name="Schmutz J."/>
            <person name="Larimer F."/>
            <person name="Land M."/>
            <person name="Hauser L."/>
            <person name="Kyrpides N."/>
            <person name="Lykidis A."/>
            <person name="Scott K.M."/>
            <person name="Sievert S."/>
            <person name="Kerfeld C."/>
            <person name="Freyermuth S."/>
            <person name="Dobrinski K."/>
            <person name="Boller A."/>
            <person name="Fitzpatrick K."/>
            <person name="Thoma P."/>
            <person name="Moore J."/>
            <person name="Richardson P."/>
        </authorList>
    </citation>
    <scope>NUCLEOTIDE SEQUENCE</scope>
    <source>
        <strain evidence="2">XCL-2</strain>
    </source>
</reference>
<gene>
    <name evidence="2" type="ordered locus">Tcr_1683</name>
</gene>
<dbReference type="EMBL" id="CP000109">
    <property type="protein sequence ID" value="ABB42275.1"/>
    <property type="molecule type" value="Genomic_DNA"/>
</dbReference>
<feature type="transmembrane region" description="Helical" evidence="1">
    <location>
        <begin position="380"/>
        <end position="397"/>
    </location>
</feature>
<sequence length="427" mass="48492">MEVPLTGVFAFILLIPAILIGHKVFLHYAIFFMPFSAVSVFNFTASENTISYSLFFSLTYLISFLIFRLGVFNLLKVKFGVVGFVFIFYLFIIHFFLENNLSNDQFINEFSYFQLLYLIIGVLLTLSIAIDIYKHGYYVRVLNTIVFSMFIAGLVGLYQVLSFNYGLYYPVEYFNNSISPYAQGYSAVLGDGLKRISSVSTEPSIFAQWLVVCSSIFIFMKLLGTKLGVFTGIVLINNFFILVLSTSATAYIGIFILFGLILFTKLTLKKNLEFLVLIIAFTLLVFIFSAPYIAELILLKLSSYSFMERFSSIIFGWLAFLESPLVGSGWGVITVHSLIVGLLANTGLIGLIIFCYWMCREISMSIKFSVEKKALFNGQSVLFSVFILIILQVVTGFVYTYSFYWIIFGILVGQNLLAYSYRKQTRL</sequence>
<keyword evidence="1" id="KW-0812">Transmembrane</keyword>
<feature type="transmembrane region" description="Helical" evidence="1">
    <location>
        <begin position="310"/>
        <end position="333"/>
    </location>
</feature>
<feature type="transmembrane region" description="Helical" evidence="1">
    <location>
        <begin position="403"/>
        <end position="421"/>
    </location>
</feature>
<evidence type="ECO:0000256" key="1">
    <source>
        <dbReference type="SAM" id="Phobius"/>
    </source>
</evidence>
<feature type="transmembrane region" description="Helical" evidence="1">
    <location>
        <begin position="112"/>
        <end position="130"/>
    </location>
</feature>
<protein>
    <recommendedName>
        <fullName evidence="3">Wzy</fullName>
    </recommendedName>
</protein>
<organism evidence="2">
    <name type="scientific">Hydrogenovibrio crunogenus (strain DSM 25203 / XCL-2)</name>
    <name type="common">Thiomicrospira crunogena</name>
    <dbReference type="NCBI Taxonomy" id="317025"/>
    <lineage>
        <taxon>Bacteria</taxon>
        <taxon>Pseudomonadati</taxon>
        <taxon>Pseudomonadota</taxon>
        <taxon>Gammaproteobacteria</taxon>
        <taxon>Thiotrichales</taxon>
        <taxon>Piscirickettsiaceae</taxon>
        <taxon>Hydrogenovibrio</taxon>
    </lineage>
</organism>
<dbReference type="AlphaFoldDB" id="Q31EZ8"/>
<dbReference type="HOGENOM" id="CLU_642406_0_0_6"/>
<proteinExistence type="predicted"/>
<feature type="transmembrane region" description="Helical" evidence="1">
    <location>
        <begin position="339"/>
        <end position="359"/>
    </location>
</feature>
<dbReference type="OrthoDB" id="1178459at2"/>
<keyword evidence="1" id="KW-0472">Membrane</keyword>
<name>Q31EZ8_HYDCU</name>
<dbReference type="STRING" id="317025.Tcr_1683"/>
<keyword evidence="1" id="KW-1133">Transmembrane helix</keyword>
<feature type="transmembrane region" description="Helical" evidence="1">
    <location>
        <begin position="137"/>
        <end position="161"/>
    </location>
</feature>